<keyword evidence="4 6" id="KW-0732">Signal</keyword>
<keyword evidence="3" id="KW-0813">Transport</keyword>
<evidence type="ECO:0000256" key="4">
    <source>
        <dbReference type="ARBA" id="ARBA00022729"/>
    </source>
</evidence>
<keyword evidence="5" id="KW-0571">Peptide transport</keyword>
<feature type="signal peptide" evidence="6">
    <location>
        <begin position="1"/>
        <end position="19"/>
    </location>
</feature>
<organism evidence="8 9">
    <name type="scientific">Liquorilactobacillus cacaonum DSM 21116</name>
    <dbReference type="NCBI Taxonomy" id="1423729"/>
    <lineage>
        <taxon>Bacteria</taxon>
        <taxon>Bacillati</taxon>
        <taxon>Bacillota</taxon>
        <taxon>Bacilli</taxon>
        <taxon>Lactobacillales</taxon>
        <taxon>Lactobacillaceae</taxon>
        <taxon>Liquorilactobacillus</taxon>
    </lineage>
</organism>
<comment type="similarity">
    <text evidence="2">Belongs to the bacterial solute-binding protein 5 family.</text>
</comment>
<dbReference type="Gene3D" id="3.90.76.10">
    <property type="entry name" value="Dipeptide-binding Protein, Domain 1"/>
    <property type="match status" value="1"/>
</dbReference>
<dbReference type="Proteomes" id="UP000051131">
    <property type="component" value="Unassembled WGS sequence"/>
</dbReference>
<comment type="subcellular location">
    <subcellularLocation>
        <location evidence="1">Cell envelope</location>
    </subcellularLocation>
</comment>
<dbReference type="InterPro" id="IPR039424">
    <property type="entry name" value="SBP_5"/>
</dbReference>
<dbReference type="GO" id="GO:0043190">
    <property type="term" value="C:ATP-binding cassette (ABC) transporter complex"/>
    <property type="evidence" value="ECO:0007669"/>
    <property type="project" value="InterPro"/>
</dbReference>
<evidence type="ECO:0000256" key="5">
    <source>
        <dbReference type="ARBA" id="ARBA00022856"/>
    </source>
</evidence>
<dbReference type="EMBL" id="AYZE01000016">
    <property type="protein sequence ID" value="KRM90161.1"/>
    <property type="molecule type" value="Genomic_DNA"/>
</dbReference>
<feature type="chain" id="PRO_5006415697" evidence="6">
    <location>
        <begin position="20"/>
        <end position="537"/>
    </location>
</feature>
<keyword evidence="9" id="KW-1185">Reference proteome</keyword>
<dbReference type="AlphaFoldDB" id="A0A0R2CEM4"/>
<dbReference type="InterPro" id="IPR030678">
    <property type="entry name" value="Peptide/Ni-bd"/>
</dbReference>
<dbReference type="PIRSF" id="PIRSF002741">
    <property type="entry name" value="MppA"/>
    <property type="match status" value="1"/>
</dbReference>
<dbReference type="GO" id="GO:0015833">
    <property type="term" value="P:peptide transport"/>
    <property type="evidence" value="ECO:0007669"/>
    <property type="project" value="UniProtKB-KW"/>
</dbReference>
<feature type="domain" description="Solute-binding protein family 5" evidence="7">
    <location>
        <begin position="68"/>
        <end position="456"/>
    </location>
</feature>
<name>A0A0R2CEM4_9LACO</name>
<evidence type="ECO:0000259" key="7">
    <source>
        <dbReference type="Pfam" id="PF00496"/>
    </source>
</evidence>
<evidence type="ECO:0000313" key="9">
    <source>
        <dbReference type="Proteomes" id="UP000051131"/>
    </source>
</evidence>
<dbReference type="Gene3D" id="3.10.105.10">
    <property type="entry name" value="Dipeptide-binding Protein, Domain 3"/>
    <property type="match status" value="1"/>
</dbReference>
<comment type="caution">
    <text evidence="8">The sequence shown here is derived from an EMBL/GenBank/DDBJ whole genome shotgun (WGS) entry which is preliminary data.</text>
</comment>
<dbReference type="STRING" id="1423729.FC80_GL001498"/>
<dbReference type="SUPFAM" id="SSF53850">
    <property type="entry name" value="Periplasmic binding protein-like II"/>
    <property type="match status" value="1"/>
</dbReference>
<dbReference type="PANTHER" id="PTHR30290">
    <property type="entry name" value="PERIPLASMIC BINDING COMPONENT OF ABC TRANSPORTER"/>
    <property type="match status" value="1"/>
</dbReference>
<sequence length="537" mass="59923">MSTLFAGLLLLLAGCGKQATSNGTKQTLNLSATAPLSTIDISKSTGFGQTGNVFESFYRLGKNGTTTAGLAKSGSVSKDGKTWTFKIRKAYWSNGDRITAQDFVYSWRRTINPKTKSPYSYLFSGIKNADAIIAGKKSANQIGISAPNKETVVIKLDKAISYFKVLMAYPLFGPQNQKVVEQYGSKYGTRSQYMVYSGPFTIKAWNGTGNNWKFVKNTHYWDKKVVKLHQINYTVVENPTTGHELYQQNKLDMTPLSNQQVKNYQGTKEFKSYPYSYISYLAYNFKDKDADKNKALNNRYIRLAMSLAINRQVLTKKVLGDGSYIPTGFVASGLAKDPTTGQDFSKEQAVKNTVTYNEKLAKEYWKKGLAETGLKNLKLTLLSSNDDSSSSVVSQYLQSQYTKVLKGLTITVRSVPSNNALQSAQDGDFDLYLSGWGGDFNDPITFLQIPLTGTSYNYGGYSNAKYDALIKKAQNEDANDTKKRWNDLVQAAKIYNSDQGVTPIYQQVTSYLQKSDVKGIIHNTAGTQWNYKYTYIK</sequence>
<protein>
    <submittedName>
        <fullName evidence="8">Oligopeptide-binding protein oppA</fullName>
    </submittedName>
</protein>
<gene>
    <name evidence="8" type="ORF">FC80_GL001498</name>
</gene>
<evidence type="ECO:0000256" key="6">
    <source>
        <dbReference type="SAM" id="SignalP"/>
    </source>
</evidence>
<dbReference type="FunFam" id="3.10.105.10:FF:000001">
    <property type="entry name" value="Oligopeptide ABC transporter, oligopeptide-binding protein"/>
    <property type="match status" value="1"/>
</dbReference>
<evidence type="ECO:0000256" key="3">
    <source>
        <dbReference type="ARBA" id="ARBA00022448"/>
    </source>
</evidence>
<dbReference type="Pfam" id="PF00496">
    <property type="entry name" value="SBP_bac_5"/>
    <property type="match status" value="1"/>
</dbReference>
<dbReference type="PANTHER" id="PTHR30290:SF10">
    <property type="entry name" value="PERIPLASMIC OLIGOPEPTIDE-BINDING PROTEIN-RELATED"/>
    <property type="match status" value="1"/>
</dbReference>
<proteinExistence type="inferred from homology"/>
<dbReference type="GO" id="GO:0030288">
    <property type="term" value="C:outer membrane-bounded periplasmic space"/>
    <property type="evidence" value="ECO:0007669"/>
    <property type="project" value="UniProtKB-ARBA"/>
</dbReference>
<reference evidence="8 9" key="1">
    <citation type="journal article" date="2015" name="Genome Announc.">
        <title>Expanding the biotechnology potential of lactobacilli through comparative genomics of 213 strains and associated genera.</title>
        <authorList>
            <person name="Sun Z."/>
            <person name="Harris H.M."/>
            <person name="McCann A."/>
            <person name="Guo C."/>
            <person name="Argimon S."/>
            <person name="Zhang W."/>
            <person name="Yang X."/>
            <person name="Jeffery I.B."/>
            <person name="Cooney J.C."/>
            <person name="Kagawa T.F."/>
            <person name="Liu W."/>
            <person name="Song Y."/>
            <person name="Salvetti E."/>
            <person name="Wrobel A."/>
            <person name="Rasinkangas P."/>
            <person name="Parkhill J."/>
            <person name="Rea M.C."/>
            <person name="O'Sullivan O."/>
            <person name="Ritari J."/>
            <person name="Douillard F.P."/>
            <person name="Paul Ross R."/>
            <person name="Yang R."/>
            <person name="Briner A.E."/>
            <person name="Felis G.E."/>
            <person name="de Vos W.M."/>
            <person name="Barrangou R."/>
            <person name="Klaenhammer T.R."/>
            <person name="Caufield P.W."/>
            <person name="Cui Y."/>
            <person name="Zhang H."/>
            <person name="O'Toole P.W."/>
        </authorList>
    </citation>
    <scope>NUCLEOTIDE SEQUENCE [LARGE SCALE GENOMIC DNA]</scope>
    <source>
        <strain evidence="8 9">DSM 21116</strain>
    </source>
</reference>
<dbReference type="PATRIC" id="fig|1423729.3.peg.1520"/>
<dbReference type="FunFam" id="3.90.76.10:FF:000001">
    <property type="entry name" value="Oligopeptide ABC transporter substrate-binding protein"/>
    <property type="match status" value="1"/>
</dbReference>
<dbReference type="Gene3D" id="3.40.190.10">
    <property type="entry name" value="Periplasmic binding protein-like II"/>
    <property type="match status" value="1"/>
</dbReference>
<evidence type="ECO:0000256" key="1">
    <source>
        <dbReference type="ARBA" id="ARBA00004196"/>
    </source>
</evidence>
<accession>A0A0R2CEM4</accession>
<dbReference type="CDD" id="cd08504">
    <property type="entry name" value="PBP2_OppA"/>
    <property type="match status" value="1"/>
</dbReference>
<evidence type="ECO:0000256" key="2">
    <source>
        <dbReference type="ARBA" id="ARBA00005695"/>
    </source>
</evidence>
<keyword evidence="5" id="KW-0653">Protein transport</keyword>
<dbReference type="GO" id="GO:1904680">
    <property type="term" value="F:peptide transmembrane transporter activity"/>
    <property type="evidence" value="ECO:0007669"/>
    <property type="project" value="TreeGrafter"/>
</dbReference>
<dbReference type="InterPro" id="IPR000914">
    <property type="entry name" value="SBP_5_dom"/>
</dbReference>
<evidence type="ECO:0000313" key="8">
    <source>
        <dbReference type="EMBL" id="KRM90161.1"/>
    </source>
</evidence>